<dbReference type="STRING" id="1184151.AW736_00550"/>
<sequence>MLGRSFYFPMCHPAVGYAIAALSTAASIVGQNQAAKAQESYQEDLIKTNNVNATKSSETLREQQANQREAASREAEQARIAGRKAAATASTAAGESGVAGASVEALLGEFKAEEGRYKEALARQTTINDSNTESQIDALKTGASFQNIQTAQPIARPNYFAEGLKLGGRWLDIYNIQKAKKPPLV</sequence>
<name>A0A178IMB2_9BACT</name>
<keyword evidence="2" id="KW-0732">Signal</keyword>
<feature type="signal peptide" evidence="2">
    <location>
        <begin position="1"/>
        <end position="20"/>
    </location>
</feature>
<dbReference type="AlphaFoldDB" id="A0A178IMB2"/>
<dbReference type="Proteomes" id="UP000078486">
    <property type="component" value="Unassembled WGS sequence"/>
</dbReference>
<dbReference type="InterPro" id="IPR038996">
    <property type="entry name" value="Gp14"/>
</dbReference>
<evidence type="ECO:0000256" key="2">
    <source>
        <dbReference type="SAM" id="SignalP"/>
    </source>
</evidence>
<proteinExistence type="predicted"/>
<dbReference type="EMBL" id="LRRQ01000060">
    <property type="protein sequence ID" value="OAM90339.1"/>
    <property type="molecule type" value="Genomic_DNA"/>
</dbReference>
<organism evidence="3 4">
    <name type="scientific">Termitidicoccus mucosus</name>
    <dbReference type="NCBI Taxonomy" id="1184151"/>
    <lineage>
        <taxon>Bacteria</taxon>
        <taxon>Pseudomonadati</taxon>
        <taxon>Verrucomicrobiota</taxon>
        <taxon>Opitutia</taxon>
        <taxon>Opitutales</taxon>
        <taxon>Opitutaceae</taxon>
        <taxon>Termitidicoccus</taxon>
    </lineage>
</organism>
<keyword evidence="4" id="KW-1185">Reference proteome</keyword>
<accession>A0A178IMB2</accession>
<protein>
    <submittedName>
        <fullName evidence="3">Uncharacterized protein</fullName>
    </submittedName>
</protein>
<evidence type="ECO:0000313" key="4">
    <source>
        <dbReference type="Proteomes" id="UP000078486"/>
    </source>
</evidence>
<evidence type="ECO:0000313" key="3">
    <source>
        <dbReference type="EMBL" id="OAM90339.1"/>
    </source>
</evidence>
<gene>
    <name evidence="3" type="ORF">AW736_00550</name>
</gene>
<reference evidence="3 4" key="1">
    <citation type="submission" date="2016-01" db="EMBL/GenBank/DDBJ databases">
        <title>High potential of lignocellulose degradation of a new Verrucomicrobia species.</title>
        <authorList>
            <person name="Wang Y."/>
            <person name="Shi Y."/>
            <person name="Qiu Z."/>
            <person name="Liu S."/>
            <person name="Yang H."/>
        </authorList>
    </citation>
    <scope>NUCLEOTIDE SEQUENCE [LARGE SCALE GENOMIC DNA]</scope>
    <source>
        <strain evidence="3 4">TSB47</strain>
    </source>
</reference>
<feature type="chain" id="PRO_5008089197" evidence="2">
    <location>
        <begin position="21"/>
        <end position="185"/>
    </location>
</feature>
<dbReference type="Pfam" id="PF24072">
    <property type="entry name" value="T7_gp14"/>
    <property type="match status" value="1"/>
</dbReference>
<comment type="caution">
    <text evidence="3">The sequence shown here is derived from an EMBL/GenBank/DDBJ whole genome shotgun (WGS) entry which is preliminary data.</text>
</comment>
<feature type="region of interest" description="Disordered" evidence="1">
    <location>
        <begin position="49"/>
        <end position="83"/>
    </location>
</feature>
<evidence type="ECO:0000256" key="1">
    <source>
        <dbReference type="SAM" id="MobiDB-lite"/>
    </source>
</evidence>